<dbReference type="GO" id="GO:0005634">
    <property type="term" value="C:nucleus"/>
    <property type="evidence" value="ECO:0007669"/>
    <property type="project" value="TreeGrafter"/>
</dbReference>
<keyword evidence="2" id="KW-0963">Cytoplasm</keyword>
<dbReference type="RefSeq" id="XP_011502512.1">
    <property type="nucleotide sequence ID" value="XM_011504210.1"/>
</dbReference>
<dbReference type="GeneID" id="105365916"/>
<protein>
    <submittedName>
        <fullName evidence="5">Uncharacterized protein LOC105365916</fullName>
    </submittedName>
</protein>
<keyword evidence="4" id="KW-1185">Reference proteome</keyword>
<dbReference type="Gene3D" id="1.25.10.10">
    <property type="entry name" value="Leucine-rich Repeat Variant"/>
    <property type="match status" value="1"/>
</dbReference>
<dbReference type="GO" id="GO:0006974">
    <property type="term" value="P:DNA damage response"/>
    <property type="evidence" value="ECO:0007669"/>
    <property type="project" value="InterPro"/>
</dbReference>
<evidence type="ECO:0000256" key="1">
    <source>
        <dbReference type="ARBA" id="ARBA00004496"/>
    </source>
</evidence>
<dbReference type="InterPro" id="IPR016024">
    <property type="entry name" value="ARM-type_fold"/>
</dbReference>
<dbReference type="InterPro" id="IPR011989">
    <property type="entry name" value="ARM-like"/>
</dbReference>
<sequence length="961" mass="110947">MTSPEELKLQKVLELFLIPDYNIVRTTYLDLLLMHIGEEIKKGKIILQNQVISQITQNWIYIALNTWNENWKPCQNVSIFTIKLIGLMSENESIFIKLCQNNVHKKTCSIFDLEKKDLSASMKMAFTTFFINLLEHCSGRQWIAETGTWKEILRFAQLNHTMYVTRESKKFLSVFLVQESHNRKLCEEIILAVTEPLINATLDSQVNSQLCIIDKNVLFDQNNLLLTTLDLLLAILDYASFCDLVNPIPAMFEEFTALESRVNVVFEVSISTPFMKTVHKLSKLLIFTKLRSSLEESHLISEKVFEQFCLGLCYNSTMLLSKKYILDLVISKKLGLIYWKRLNKLKKMEVPKPYKVENQAIALMILPLCVTMKPKYMKVHYLFEEFMEKLFAVTCTPVQRLAYSIRDVICKNDFPMEFICKSTVDHLLEIVDIMDRESAVIVFQTLCHALKNFIAKSEGNSNPSTDSLNPSSGTTNVHQLKKKVYRHFLDGDPINDKRTLLAALLNGLNVLTEKFKLKWQECVETICVLSIAQDILNHPGVDSKICTLALKTCKLSIENFMPPNLALLVDFDDHTREIGPTLFKRIHDANWEVQDSVLEILKTIACLSENKYPPYQNFLLENHFLQVAVDIAKNDSESYVRASALTFISTAVRINSLWDKLLSQLNLLDLAMKLVYTENEAIVRREAVILIKELYVYRKWQRQMVNSMSQAMTVAAVLDLHWEVKINALEFWRHFIKSHLTDQGMLDGHFPTVTFSKEHRKIMSLDETEIKHRLNKTLDELARQRCLGVLLVALNDESDLEVSKTSANIISELRRLLVKYKIHETTVEVDLSQNCTINDMQCEKEIDTDSGNGRDASRSSAAFNVIEEIVDASDANLLASIYRNSMKMDDNYGDYTSHQTFEYIETVKRADFLKTIFNFDFESYIKERSEWLQNYTSSFDSVLDDILIVNDRKDVNIMDCY</sequence>
<dbReference type="SUPFAM" id="SSF48371">
    <property type="entry name" value="ARM repeat"/>
    <property type="match status" value="1"/>
</dbReference>
<dbReference type="KEGG" id="csol:105365916"/>
<dbReference type="GO" id="GO:0008283">
    <property type="term" value="P:cell population proliferation"/>
    <property type="evidence" value="ECO:0007669"/>
    <property type="project" value="InterPro"/>
</dbReference>
<dbReference type="GO" id="GO:0005737">
    <property type="term" value="C:cytoplasm"/>
    <property type="evidence" value="ECO:0007669"/>
    <property type="project" value="UniProtKB-SubCell"/>
</dbReference>
<evidence type="ECO:0000313" key="5">
    <source>
        <dbReference type="RefSeq" id="XP_011502512.1"/>
    </source>
</evidence>
<dbReference type="PANTHER" id="PTHR21331:SF2">
    <property type="entry name" value="BRCA1-ASSOCIATED ATM ACTIVATOR 1"/>
    <property type="match status" value="1"/>
</dbReference>
<reference evidence="5" key="1">
    <citation type="submission" date="2025-08" db="UniProtKB">
        <authorList>
            <consortium name="RefSeq"/>
        </authorList>
    </citation>
    <scope>IDENTIFICATION</scope>
</reference>
<comment type="subcellular location">
    <subcellularLocation>
        <location evidence="1">Cytoplasm</location>
    </subcellularLocation>
</comment>
<dbReference type="PANTHER" id="PTHR21331">
    <property type="entry name" value="BRCA1-ASSOCIATED ATM ACTIVATOR 1"/>
    <property type="match status" value="1"/>
</dbReference>
<comment type="similarity">
    <text evidence="3">Belongs to the BRAT1 family.</text>
</comment>
<dbReference type="Proteomes" id="UP000695007">
    <property type="component" value="Unplaced"/>
</dbReference>
<organism evidence="4 5">
    <name type="scientific">Ceratosolen solmsi marchali</name>
    <dbReference type="NCBI Taxonomy" id="326594"/>
    <lineage>
        <taxon>Eukaryota</taxon>
        <taxon>Metazoa</taxon>
        <taxon>Ecdysozoa</taxon>
        <taxon>Arthropoda</taxon>
        <taxon>Hexapoda</taxon>
        <taxon>Insecta</taxon>
        <taxon>Pterygota</taxon>
        <taxon>Neoptera</taxon>
        <taxon>Endopterygota</taxon>
        <taxon>Hymenoptera</taxon>
        <taxon>Apocrita</taxon>
        <taxon>Proctotrupomorpha</taxon>
        <taxon>Chalcidoidea</taxon>
        <taxon>Agaonidae</taxon>
        <taxon>Agaoninae</taxon>
        <taxon>Ceratosolen</taxon>
    </lineage>
</organism>
<evidence type="ECO:0000313" key="4">
    <source>
        <dbReference type="Proteomes" id="UP000695007"/>
    </source>
</evidence>
<evidence type="ECO:0000256" key="2">
    <source>
        <dbReference type="ARBA" id="ARBA00022490"/>
    </source>
</evidence>
<gene>
    <name evidence="5" type="primary">LOC105365916</name>
</gene>
<evidence type="ECO:0000256" key="3">
    <source>
        <dbReference type="ARBA" id="ARBA00061308"/>
    </source>
</evidence>
<dbReference type="AlphaFoldDB" id="A0AAJ6YQU5"/>
<accession>A0AAJ6YQU5</accession>
<dbReference type="InterPro" id="IPR038904">
    <property type="entry name" value="BRAT1"/>
</dbReference>
<name>A0AAJ6YQU5_9HYME</name>
<proteinExistence type="inferred from homology"/>